<evidence type="ECO:0000313" key="1">
    <source>
        <dbReference type="EMBL" id="RZC35937.1"/>
    </source>
</evidence>
<dbReference type="EMBL" id="QDEB01066880">
    <property type="protein sequence ID" value="RZC35937.1"/>
    <property type="molecule type" value="Genomic_DNA"/>
</dbReference>
<keyword evidence="2" id="KW-1185">Reference proteome</keyword>
<dbReference type="Proteomes" id="UP000292052">
    <property type="component" value="Unassembled WGS sequence"/>
</dbReference>
<dbReference type="OrthoDB" id="8192496at2759"/>
<dbReference type="AlphaFoldDB" id="A0A482VUI1"/>
<evidence type="ECO:0008006" key="3">
    <source>
        <dbReference type="Google" id="ProtNLM"/>
    </source>
</evidence>
<evidence type="ECO:0000313" key="2">
    <source>
        <dbReference type="Proteomes" id="UP000292052"/>
    </source>
</evidence>
<sequence>MFNLEHKIFLVESYFKNAERQQNGEWKYSIQGCINDFQNAFPDFPIEYPNLVQQIYKCVERFRNVGTVGRKAGSGAPKKRTPEV</sequence>
<proteinExistence type="predicted"/>
<name>A0A482VUI1_ASBVE</name>
<organism evidence="1 2">
    <name type="scientific">Asbolus verrucosus</name>
    <name type="common">Desert ironclad beetle</name>
    <dbReference type="NCBI Taxonomy" id="1661398"/>
    <lineage>
        <taxon>Eukaryota</taxon>
        <taxon>Metazoa</taxon>
        <taxon>Ecdysozoa</taxon>
        <taxon>Arthropoda</taxon>
        <taxon>Hexapoda</taxon>
        <taxon>Insecta</taxon>
        <taxon>Pterygota</taxon>
        <taxon>Neoptera</taxon>
        <taxon>Endopterygota</taxon>
        <taxon>Coleoptera</taxon>
        <taxon>Polyphaga</taxon>
        <taxon>Cucujiformia</taxon>
        <taxon>Tenebrionidae</taxon>
        <taxon>Pimeliinae</taxon>
        <taxon>Asbolus</taxon>
    </lineage>
</organism>
<protein>
    <recommendedName>
        <fullName evidence="3">DUF4817 domain-containing protein</fullName>
    </recommendedName>
</protein>
<feature type="non-terminal residue" evidence="1">
    <location>
        <position position="84"/>
    </location>
</feature>
<accession>A0A482VUI1</accession>
<comment type="caution">
    <text evidence="1">The sequence shown here is derived from an EMBL/GenBank/DDBJ whole genome shotgun (WGS) entry which is preliminary data.</text>
</comment>
<gene>
    <name evidence="1" type="ORF">BDFB_015307</name>
</gene>
<reference evidence="1 2" key="1">
    <citation type="submission" date="2017-03" db="EMBL/GenBank/DDBJ databases">
        <title>Genome of the blue death feigning beetle - Asbolus verrucosus.</title>
        <authorList>
            <person name="Rider S.D."/>
        </authorList>
    </citation>
    <scope>NUCLEOTIDE SEQUENCE [LARGE SCALE GENOMIC DNA]</scope>
    <source>
        <strain evidence="1">Butters</strain>
        <tissue evidence="1">Head and leg muscle</tissue>
    </source>
</reference>